<reference evidence="1" key="1">
    <citation type="submission" date="2016-05" db="EMBL/GenBank/DDBJ databases">
        <authorList>
            <person name="Lavstsen T."/>
            <person name="Jespersen J.S."/>
        </authorList>
    </citation>
    <scope>NUCLEOTIDE SEQUENCE</scope>
    <source>
        <tissue evidence="1">Brain</tissue>
    </source>
</reference>
<gene>
    <name evidence="1" type="primary">Nfu_g_1_019264</name>
</gene>
<organism evidence="1">
    <name type="scientific">Nothobranchius pienaari</name>
    <dbReference type="NCBI Taxonomy" id="704102"/>
    <lineage>
        <taxon>Eukaryota</taxon>
        <taxon>Metazoa</taxon>
        <taxon>Chordata</taxon>
        <taxon>Craniata</taxon>
        <taxon>Vertebrata</taxon>
        <taxon>Euteleostomi</taxon>
        <taxon>Actinopterygii</taxon>
        <taxon>Neopterygii</taxon>
        <taxon>Teleostei</taxon>
        <taxon>Neoteleostei</taxon>
        <taxon>Acanthomorphata</taxon>
        <taxon>Ovalentaria</taxon>
        <taxon>Atherinomorphae</taxon>
        <taxon>Cyprinodontiformes</taxon>
        <taxon>Nothobranchiidae</taxon>
        <taxon>Nothobranchius</taxon>
    </lineage>
</organism>
<reference evidence="1" key="2">
    <citation type="submission" date="2016-06" db="EMBL/GenBank/DDBJ databases">
        <title>The genome of a short-lived fish provides insights into sex chromosome evolution and the genetic control of aging.</title>
        <authorList>
            <person name="Reichwald K."/>
            <person name="Felder M."/>
            <person name="Petzold A."/>
            <person name="Koch P."/>
            <person name="Groth M."/>
            <person name="Platzer M."/>
        </authorList>
    </citation>
    <scope>NUCLEOTIDE SEQUENCE</scope>
    <source>
        <tissue evidence="1">Brain</tissue>
    </source>
</reference>
<protein>
    <submittedName>
        <fullName evidence="1">Uncharacterized protein</fullName>
    </submittedName>
</protein>
<accession>A0A1A8QBJ9</accession>
<name>A0A1A8QBJ9_9TELE</name>
<dbReference type="AlphaFoldDB" id="A0A1A8QBJ9"/>
<feature type="non-terminal residue" evidence="1">
    <location>
        <position position="1"/>
    </location>
</feature>
<dbReference type="EMBL" id="HAEG01011988">
    <property type="protein sequence ID" value="SBR91175.1"/>
    <property type="molecule type" value="Transcribed_RNA"/>
</dbReference>
<evidence type="ECO:0000313" key="1">
    <source>
        <dbReference type="EMBL" id="SBR91175.1"/>
    </source>
</evidence>
<feature type="non-terminal residue" evidence="1">
    <location>
        <position position="53"/>
    </location>
</feature>
<proteinExistence type="predicted"/>
<sequence>FCSCGKFMWLNPPTTVKRILNFNTAHQRIRRARAVSARNEEVHVRSKPGLNQD</sequence>